<reference evidence="1" key="2">
    <citation type="journal article" date="2022" name="New Phytol.">
        <title>Evolutionary transition to the ectomycorrhizal habit in the genomes of a hyperdiverse lineage of mushroom-forming fungi.</title>
        <authorList>
            <person name="Looney B."/>
            <person name="Miyauchi S."/>
            <person name="Morin E."/>
            <person name="Drula E."/>
            <person name="Courty P.E."/>
            <person name="Kohler A."/>
            <person name="Kuo A."/>
            <person name="LaButti K."/>
            <person name="Pangilinan J."/>
            <person name="Lipzen A."/>
            <person name="Riley R."/>
            <person name="Andreopoulos W."/>
            <person name="He G."/>
            <person name="Johnson J."/>
            <person name="Nolan M."/>
            <person name="Tritt A."/>
            <person name="Barry K.W."/>
            <person name="Grigoriev I.V."/>
            <person name="Nagy L.G."/>
            <person name="Hibbett D."/>
            <person name="Henrissat B."/>
            <person name="Matheny P.B."/>
            <person name="Labbe J."/>
            <person name="Martin F.M."/>
        </authorList>
    </citation>
    <scope>NUCLEOTIDE SEQUENCE</scope>
    <source>
        <strain evidence="1">FP105234-sp</strain>
    </source>
</reference>
<comment type="caution">
    <text evidence="1">The sequence shown here is derived from an EMBL/GenBank/DDBJ whole genome shotgun (WGS) entry which is preliminary data.</text>
</comment>
<proteinExistence type="predicted"/>
<dbReference type="Proteomes" id="UP000814033">
    <property type="component" value="Unassembled WGS sequence"/>
</dbReference>
<dbReference type="EMBL" id="MU276204">
    <property type="protein sequence ID" value="KAI0040347.1"/>
    <property type="molecule type" value="Genomic_DNA"/>
</dbReference>
<name>A0ACB8R8X3_9AGAM</name>
<organism evidence="1 2">
    <name type="scientific">Auriscalpium vulgare</name>
    <dbReference type="NCBI Taxonomy" id="40419"/>
    <lineage>
        <taxon>Eukaryota</taxon>
        <taxon>Fungi</taxon>
        <taxon>Dikarya</taxon>
        <taxon>Basidiomycota</taxon>
        <taxon>Agaricomycotina</taxon>
        <taxon>Agaricomycetes</taxon>
        <taxon>Russulales</taxon>
        <taxon>Auriscalpiaceae</taxon>
        <taxon>Auriscalpium</taxon>
    </lineage>
</organism>
<evidence type="ECO:0000313" key="1">
    <source>
        <dbReference type="EMBL" id="KAI0040347.1"/>
    </source>
</evidence>
<keyword evidence="2" id="KW-1185">Reference proteome</keyword>
<evidence type="ECO:0000313" key="2">
    <source>
        <dbReference type="Proteomes" id="UP000814033"/>
    </source>
</evidence>
<protein>
    <submittedName>
        <fullName evidence="1">Uncharacterized protein</fullName>
    </submittedName>
</protein>
<accession>A0ACB8R8X3</accession>
<sequence>MVFSQTVTIRAVLAQGSVDDAMYPYRPISIDSDRDSIFDVWSREEELCRNYMCCGYDLPELHALIDHFQEHHIVVLYPAPLPSPDNSLTSSPLSSPSPTTSLAAAPPYATSSQPSSSAYCPSLCDPTPLPLSCDCSSPVSALRTIAVHLLREGISTSPPVQPQLRTLPLATGPPMEAAQVSRKYAQGRISKASSSTASRTSTTLSHTVSSSSTVMQRGVEQRLHPFGITMPTFNTASKG</sequence>
<gene>
    <name evidence="1" type="ORF">FA95DRAFT_1611867</name>
</gene>
<reference evidence="1" key="1">
    <citation type="submission" date="2021-02" db="EMBL/GenBank/DDBJ databases">
        <authorList>
            <consortium name="DOE Joint Genome Institute"/>
            <person name="Ahrendt S."/>
            <person name="Looney B.P."/>
            <person name="Miyauchi S."/>
            <person name="Morin E."/>
            <person name="Drula E."/>
            <person name="Courty P.E."/>
            <person name="Chicoki N."/>
            <person name="Fauchery L."/>
            <person name="Kohler A."/>
            <person name="Kuo A."/>
            <person name="Labutti K."/>
            <person name="Pangilinan J."/>
            <person name="Lipzen A."/>
            <person name="Riley R."/>
            <person name="Andreopoulos W."/>
            <person name="He G."/>
            <person name="Johnson J."/>
            <person name="Barry K.W."/>
            <person name="Grigoriev I.V."/>
            <person name="Nagy L."/>
            <person name="Hibbett D."/>
            <person name="Henrissat B."/>
            <person name="Matheny P.B."/>
            <person name="Labbe J."/>
            <person name="Martin F."/>
        </authorList>
    </citation>
    <scope>NUCLEOTIDE SEQUENCE</scope>
    <source>
        <strain evidence="1">FP105234-sp</strain>
    </source>
</reference>